<accession>A0ABV5PAY6</accession>
<reference evidence="3 4" key="1">
    <citation type="submission" date="2024-09" db="EMBL/GenBank/DDBJ databases">
        <authorList>
            <person name="Sun Q."/>
            <person name="Mori K."/>
        </authorList>
    </citation>
    <scope>NUCLEOTIDE SEQUENCE [LARGE SCALE GENOMIC DNA]</scope>
    <source>
        <strain evidence="3 4">JCM 4362</strain>
    </source>
</reference>
<evidence type="ECO:0000313" key="3">
    <source>
        <dbReference type="EMBL" id="MFB9520284.1"/>
    </source>
</evidence>
<dbReference type="Proteomes" id="UP001589718">
    <property type="component" value="Unassembled WGS sequence"/>
</dbReference>
<feature type="compositionally biased region" description="Gly residues" evidence="1">
    <location>
        <begin position="13"/>
        <end position="31"/>
    </location>
</feature>
<keyword evidence="3" id="KW-0808">Transferase</keyword>
<sequence length="341" mass="35529">MAQQNEVPDHHGQGAGHGPGGLPSHGAGHGHLAGHGHSAGHSHGHSAGHGHEHGHGGHSAADEAGLAEVLDLDAEVLHSYLAEVMALLAGLTAAAPPRRILDLGSGTGTGTLALLQQFTGAEVTAVDLSEEMLRRVTAKVGAAGIAGDRLRTVQADLDADWPGGLGPVDLVWASASLHHMADPDRALAELLAVLRPGGLLAVAEMDASPFPRFLSAAAEAALGRPGLEERLYTAVAGEHAEAVPHLGTDWGARLAAAGFAVESERRFDIRLTAPLPDATGRYAQATLRRLRDRLVDLLGAEDRAALAALLDEDGPQSILRRDDLTVVTSRTLWVARRPEQR</sequence>
<evidence type="ECO:0000313" key="4">
    <source>
        <dbReference type="Proteomes" id="UP001589718"/>
    </source>
</evidence>
<dbReference type="CDD" id="cd02440">
    <property type="entry name" value="AdoMet_MTases"/>
    <property type="match status" value="1"/>
</dbReference>
<dbReference type="PANTHER" id="PTHR43591">
    <property type="entry name" value="METHYLTRANSFERASE"/>
    <property type="match status" value="1"/>
</dbReference>
<feature type="region of interest" description="Disordered" evidence="1">
    <location>
        <begin position="1"/>
        <end position="60"/>
    </location>
</feature>
<evidence type="ECO:0000259" key="2">
    <source>
        <dbReference type="Pfam" id="PF13649"/>
    </source>
</evidence>
<feature type="domain" description="Methyltransferase" evidence="2">
    <location>
        <begin position="100"/>
        <end position="198"/>
    </location>
</feature>
<dbReference type="GO" id="GO:0008168">
    <property type="term" value="F:methyltransferase activity"/>
    <property type="evidence" value="ECO:0007669"/>
    <property type="project" value="UniProtKB-KW"/>
</dbReference>
<comment type="caution">
    <text evidence="3">The sequence shown here is derived from an EMBL/GenBank/DDBJ whole genome shotgun (WGS) entry which is preliminary data.</text>
</comment>
<dbReference type="RefSeq" id="WP_345227623.1">
    <property type="nucleotide sequence ID" value="NZ_BAAAXE010000014.1"/>
</dbReference>
<dbReference type="GO" id="GO:0032259">
    <property type="term" value="P:methylation"/>
    <property type="evidence" value="ECO:0007669"/>
    <property type="project" value="UniProtKB-KW"/>
</dbReference>
<protein>
    <submittedName>
        <fullName evidence="3">Methyltransferase domain-containing protein</fullName>
    </submittedName>
</protein>
<keyword evidence="4" id="KW-1185">Reference proteome</keyword>
<dbReference type="SUPFAM" id="SSF53335">
    <property type="entry name" value="S-adenosyl-L-methionine-dependent methyltransferases"/>
    <property type="match status" value="1"/>
</dbReference>
<keyword evidence="3" id="KW-0489">Methyltransferase</keyword>
<dbReference type="InterPro" id="IPR041698">
    <property type="entry name" value="Methyltransf_25"/>
</dbReference>
<dbReference type="InterPro" id="IPR029063">
    <property type="entry name" value="SAM-dependent_MTases_sf"/>
</dbReference>
<dbReference type="PANTHER" id="PTHR43591:SF24">
    <property type="entry name" value="2-METHOXY-6-POLYPRENYL-1,4-BENZOQUINOL METHYLASE, MITOCHONDRIAL"/>
    <property type="match status" value="1"/>
</dbReference>
<dbReference type="EMBL" id="JBHMCR010000005">
    <property type="protein sequence ID" value="MFB9520284.1"/>
    <property type="molecule type" value="Genomic_DNA"/>
</dbReference>
<evidence type="ECO:0000256" key="1">
    <source>
        <dbReference type="SAM" id="MobiDB-lite"/>
    </source>
</evidence>
<dbReference type="Pfam" id="PF13649">
    <property type="entry name" value="Methyltransf_25"/>
    <property type="match status" value="1"/>
</dbReference>
<gene>
    <name evidence="3" type="ORF">ACFFTU_10035</name>
</gene>
<feature type="compositionally biased region" description="Basic residues" evidence="1">
    <location>
        <begin position="32"/>
        <end position="48"/>
    </location>
</feature>
<organism evidence="3 4">
    <name type="scientific">Streptomyces cremeus</name>
    <dbReference type="NCBI Taxonomy" id="66881"/>
    <lineage>
        <taxon>Bacteria</taxon>
        <taxon>Bacillati</taxon>
        <taxon>Actinomycetota</taxon>
        <taxon>Actinomycetes</taxon>
        <taxon>Kitasatosporales</taxon>
        <taxon>Streptomycetaceae</taxon>
        <taxon>Streptomyces</taxon>
    </lineage>
</organism>
<proteinExistence type="predicted"/>
<dbReference type="Gene3D" id="3.40.50.150">
    <property type="entry name" value="Vaccinia Virus protein VP39"/>
    <property type="match status" value="1"/>
</dbReference>
<name>A0ABV5PAY6_STRCM</name>